<dbReference type="EMBL" id="AMXN01000001">
    <property type="protein sequence ID" value="ELS63250.1"/>
    <property type="molecule type" value="Genomic_DNA"/>
</dbReference>
<reference evidence="1 2" key="1">
    <citation type="journal article" date="2014" name="Syst. Appl. Microbiol.">
        <title>Genomic insights into the taxonomic status of the three subspecies of Bacillus subtilis.</title>
        <authorList>
            <person name="Yi H."/>
            <person name="Chun J."/>
            <person name="Cha C.J."/>
        </authorList>
    </citation>
    <scope>NUCLEOTIDE SEQUENCE [LARGE SCALE GENOMIC DNA]</scope>
    <source>
        <strain evidence="1 2">KCTC 13429</strain>
    </source>
</reference>
<accession>A0A9W5LLZ8</accession>
<dbReference type="RefSeq" id="WP_003236277.1">
    <property type="nucleotide sequence ID" value="NZ_AMXN01000001.1"/>
</dbReference>
<sequence length="162" mass="19082">MNSIEQWIDYINHDVNCFMYDINFEYLENRLTLYLKLYEEGEKATLKEISFKDINGIYCNFSVHNKFDKTIPIDTNWYLEEISYFKEGIGKLQNGILGNQVSNANFLIEINGTLLAIESNCVSFDSKEYQVFHSYEKTEKNQRNNIVAGIKKFLSRRQDLSE</sequence>
<dbReference type="InterPro" id="IPR057808">
    <property type="entry name" value="YxiG"/>
</dbReference>
<evidence type="ECO:0000313" key="1">
    <source>
        <dbReference type="EMBL" id="ELS63250.1"/>
    </source>
</evidence>
<dbReference type="AlphaFoldDB" id="A0A9W5LLZ8"/>
<gene>
    <name evidence="1" type="ORF">BSI_06410</name>
</gene>
<dbReference type="Pfam" id="PF24711">
    <property type="entry name" value="YxiG"/>
    <property type="match status" value="1"/>
</dbReference>
<protein>
    <submittedName>
        <fullName evidence="1">Uncharacterized protein</fullName>
    </submittedName>
</protein>
<dbReference type="Proteomes" id="UP000011182">
    <property type="component" value="Unassembled WGS sequence"/>
</dbReference>
<name>A0A9W5LLZ8_9BACI</name>
<proteinExistence type="predicted"/>
<evidence type="ECO:0000313" key="2">
    <source>
        <dbReference type="Proteomes" id="UP000011182"/>
    </source>
</evidence>
<comment type="caution">
    <text evidence="1">The sequence shown here is derived from an EMBL/GenBank/DDBJ whole genome shotgun (WGS) entry which is preliminary data.</text>
</comment>
<keyword evidence="2" id="KW-1185">Reference proteome</keyword>
<organism evidence="1 2">
    <name type="scientific">Bacillus inaquosorum KCTC 13429</name>
    <dbReference type="NCBI Taxonomy" id="1236548"/>
    <lineage>
        <taxon>Bacteria</taxon>
        <taxon>Bacillati</taxon>
        <taxon>Bacillota</taxon>
        <taxon>Bacilli</taxon>
        <taxon>Bacillales</taxon>
        <taxon>Bacillaceae</taxon>
        <taxon>Bacillus</taxon>
    </lineage>
</organism>